<gene>
    <name evidence="1" type="ORF">QNI22_04840</name>
</gene>
<dbReference type="Proteomes" id="UP001232063">
    <property type="component" value="Unassembled WGS sequence"/>
</dbReference>
<dbReference type="AlphaFoldDB" id="A0AAE3QXQ6"/>
<organism evidence="1 2">
    <name type="scientific">Xanthocytophaga agilis</name>
    <dbReference type="NCBI Taxonomy" id="3048010"/>
    <lineage>
        <taxon>Bacteria</taxon>
        <taxon>Pseudomonadati</taxon>
        <taxon>Bacteroidota</taxon>
        <taxon>Cytophagia</taxon>
        <taxon>Cytophagales</taxon>
        <taxon>Rhodocytophagaceae</taxon>
        <taxon>Xanthocytophaga</taxon>
    </lineage>
</organism>
<evidence type="ECO:0000313" key="2">
    <source>
        <dbReference type="Proteomes" id="UP001232063"/>
    </source>
</evidence>
<name>A0AAE3QXQ6_9BACT</name>
<keyword evidence="2" id="KW-1185">Reference proteome</keyword>
<evidence type="ECO:0000313" key="1">
    <source>
        <dbReference type="EMBL" id="MDJ1499956.1"/>
    </source>
</evidence>
<dbReference type="RefSeq" id="WP_313984778.1">
    <property type="nucleotide sequence ID" value="NZ_JASJOU010000001.1"/>
</dbReference>
<comment type="caution">
    <text evidence="1">The sequence shown here is derived from an EMBL/GenBank/DDBJ whole genome shotgun (WGS) entry which is preliminary data.</text>
</comment>
<accession>A0AAE3QXQ6</accession>
<reference evidence="1" key="1">
    <citation type="submission" date="2023-05" db="EMBL/GenBank/DDBJ databases">
        <authorList>
            <person name="Zhang X."/>
        </authorList>
    </citation>
    <scope>NUCLEOTIDE SEQUENCE</scope>
    <source>
        <strain evidence="1">BD1B2-1</strain>
    </source>
</reference>
<proteinExistence type="predicted"/>
<protein>
    <submittedName>
        <fullName evidence="1">Uncharacterized protein</fullName>
    </submittedName>
</protein>
<dbReference type="EMBL" id="JASJOU010000001">
    <property type="protein sequence ID" value="MDJ1499956.1"/>
    <property type="molecule type" value="Genomic_DNA"/>
</dbReference>
<sequence length="75" mass="8842">MNLDRMSLDQLRKLLIRIERQIVEDELYIENVTDGIIQEPDWKTGAVNARLRQLRDERQEVKDRIVVVTRKPVGG</sequence>